<dbReference type="Pfam" id="PF00710">
    <property type="entry name" value="Asparaginase"/>
    <property type="match status" value="1"/>
</dbReference>
<dbReference type="EMBL" id="JAVDQD010000007">
    <property type="protein sequence ID" value="MDR6241270.1"/>
    <property type="molecule type" value="Genomic_DNA"/>
</dbReference>
<accession>A0AAE4BUN9</accession>
<sequence>MLKIEREGQAKEAEGLVHVLIIYTGGTIGMVQNGGGALVPMPFDQIMEKVPELNSMDIALDVHSFDKTIDSSNVSFEDWKSIARVIEENYLLFDSFVVLHGTDTMAYSASALSYLLKGLNKPVIFTGSQMPIGARRTDARANLITAIEIAAKRVGGRPAVPEVCIYFDYKLFRGNRAQKEKSSLFAAFESENYPTLAKAGIMIEYDYNVIMPYNPYGVLEVKYDFDPNVAVLRLYPSITKEIVKAVLNAENLRGVVIESYGSGNAPTDAWFLDLLSEANEKGIVLFNVSQCAGGKVVHGQYATSSQLESRGVLSGKDITTEAAVTKLMYLLGNMKEVDLVKTWLEVPLAGEMI</sequence>
<feature type="binding site" evidence="5">
    <location>
        <position position="71"/>
    </location>
    <ligand>
        <name>substrate</name>
    </ligand>
</feature>
<evidence type="ECO:0000313" key="9">
    <source>
        <dbReference type="EMBL" id="MDR6241270.1"/>
    </source>
</evidence>
<dbReference type="SFLD" id="SFLDS00057">
    <property type="entry name" value="Glutaminase/Asparaginase"/>
    <property type="match status" value="1"/>
</dbReference>
<keyword evidence="3 9" id="KW-0378">Hydrolase</keyword>
<dbReference type="RefSeq" id="WP_309941899.1">
    <property type="nucleotide sequence ID" value="NZ_AP025305.1"/>
</dbReference>
<feature type="active site" description="O-isoaspartyl threonine intermediate" evidence="4">
    <location>
        <position position="27"/>
    </location>
</feature>
<dbReference type="InterPro" id="IPR040919">
    <property type="entry name" value="Asparaginase_C"/>
</dbReference>
<dbReference type="PIRSF" id="PIRSF001220">
    <property type="entry name" value="L-ASNase_gatD"/>
    <property type="match status" value="1"/>
</dbReference>
<dbReference type="InterPro" id="IPR020827">
    <property type="entry name" value="Asparaginase/glutaminase_AS1"/>
</dbReference>
<dbReference type="SUPFAM" id="SSF53774">
    <property type="entry name" value="Glutaminase/Asparaginase"/>
    <property type="match status" value="1"/>
</dbReference>
<dbReference type="SMART" id="SM00870">
    <property type="entry name" value="Asparaginase"/>
    <property type="match status" value="1"/>
</dbReference>
<evidence type="ECO:0000256" key="3">
    <source>
        <dbReference type="ARBA" id="ARBA00022801"/>
    </source>
</evidence>
<comment type="similarity">
    <text evidence="1">Belongs to the asparaginase 1 family.</text>
</comment>
<dbReference type="Pfam" id="PF17763">
    <property type="entry name" value="Asparaginase_C"/>
    <property type="match status" value="1"/>
</dbReference>
<organism evidence="9 10">
    <name type="scientific">Aureibacter tunicatorum</name>
    <dbReference type="NCBI Taxonomy" id="866807"/>
    <lineage>
        <taxon>Bacteria</taxon>
        <taxon>Pseudomonadati</taxon>
        <taxon>Bacteroidota</taxon>
        <taxon>Cytophagia</taxon>
        <taxon>Cytophagales</taxon>
        <taxon>Persicobacteraceae</taxon>
        <taxon>Aureibacter</taxon>
    </lineage>
</organism>
<dbReference type="FunFam" id="3.40.50.40:FF:000001">
    <property type="entry name" value="L-asparaginase 1"/>
    <property type="match status" value="1"/>
</dbReference>
<dbReference type="PIRSF" id="PIRSF500176">
    <property type="entry name" value="L_ASNase"/>
    <property type="match status" value="1"/>
</dbReference>
<dbReference type="InterPro" id="IPR041725">
    <property type="entry name" value="L-asparaginase_I"/>
</dbReference>
<dbReference type="PANTHER" id="PTHR11707:SF28">
    <property type="entry name" value="60 KDA LYSOPHOSPHOLIPASE"/>
    <property type="match status" value="1"/>
</dbReference>
<comment type="caution">
    <text evidence="9">The sequence shown here is derived from an EMBL/GenBank/DDBJ whole genome shotgun (WGS) entry which is preliminary data.</text>
</comment>
<feature type="domain" description="L-asparaginase N-terminal" evidence="7">
    <location>
        <begin position="18"/>
        <end position="208"/>
    </location>
</feature>
<dbReference type="CDD" id="cd08963">
    <property type="entry name" value="L-asparaginase_I"/>
    <property type="match status" value="1"/>
</dbReference>
<dbReference type="GO" id="GO:0004067">
    <property type="term" value="F:asparaginase activity"/>
    <property type="evidence" value="ECO:0007669"/>
    <property type="project" value="UniProtKB-UniRule"/>
</dbReference>
<dbReference type="Gene3D" id="3.40.50.40">
    <property type="match status" value="1"/>
</dbReference>
<feature type="binding site" evidence="5">
    <location>
        <begin position="102"/>
        <end position="103"/>
    </location>
    <ligand>
        <name>substrate</name>
    </ligand>
</feature>
<dbReference type="PANTHER" id="PTHR11707">
    <property type="entry name" value="L-ASPARAGINASE"/>
    <property type="match status" value="1"/>
</dbReference>
<evidence type="ECO:0000256" key="6">
    <source>
        <dbReference type="PROSITE-ProRule" id="PRU10099"/>
    </source>
</evidence>
<dbReference type="InterPro" id="IPR036152">
    <property type="entry name" value="Asp/glu_Ase-like_sf"/>
</dbReference>
<dbReference type="NCBIfam" id="TIGR00519">
    <property type="entry name" value="asnASE_I"/>
    <property type="match status" value="1"/>
</dbReference>
<dbReference type="InterPro" id="IPR027473">
    <property type="entry name" value="L-asparaginase_C"/>
</dbReference>
<evidence type="ECO:0000256" key="2">
    <source>
        <dbReference type="ARBA" id="ARBA00012920"/>
    </source>
</evidence>
<evidence type="ECO:0000256" key="4">
    <source>
        <dbReference type="PIRSR" id="PIRSR001220-1"/>
    </source>
</evidence>
<evidence type="ECO:0000313" key="10">
    <source>
        <dbReference type="Proteomes" id="UP001185092"/>
    </source>
</evidence>
<evidence type="ECO:0000259" key="8">
    <source>
        <dbReference type="Pfam" id="PF17763"/>
    </source>
</evidence>
<dbReference type="EC" id="3.5.1.1" evidence="2"/>
<dbReference type="GO" id="GO:0009066">
    <property type="term" value="P:aspartate family amino acid metabolic process"/>
    <property type="evidence" value="ECO:0007669"/>
    <property type="project" value="UniProtKB-ARBA"/>
</dbReference>
<dbReference type="InterPro" id="IPR027474">
    <property type="entry name" value="L-asparaginase_N"/>
</dbReference>
<dbReference type="AlphaFoldDB" id="A0AAE4BUN9"/>
<dbReference type="PROSITE" id="PS51732">
    <property type="entry name" value="ASN_GLN_ASE_3"/>
    <property type="match status" value="1"/>
</dbReference>
<dbReference type="PRINTS" id="PR00139">
    <property type="entry name" value="ASNGLNASE"/>
</dbReference>
<proteinExistence type="inferred from homology"/>
<evidence type="ECO:0000256" key="1">
    <source>
        <dbReference type="ARBA" id="ARBA00010518"/>
    </source>
</evidence>
<name>A0AAE4BUN9_9BACT</name>
<dbReference type="PROSITE" id="PS00144">
    <property type="entry name" value="ASN_GLN_ASE_1"/>
    <property type="match status" value="1"/>
</dbReference>
<feature type="domain" description="Asparaginase/glutaminase C-terminal" evidence="8">
    <location>
        <begin position="228"/>
        <end position="343"/>
    </location>
</feature>
<keyword evidence="10" id="KW-1185">Reference proteome</keyword>
<feature type="active site" evidence="6">
    <location>
        <position position="27"/>
    </location>
</feature>
<evidence type="ECO:0000259" key="7">
    <source>
        <dbReference type="Pfam" id="PF00710"/>
    </source>
</evidence>
<evidence type="ECO:0000256" key="5">
    <source>
        <dbReference type="PIRSR" id="PIRSR001220-2"/>
    </source>
</evidence>
<gene>
    <name evidence="9" type="ORF">HNQ88_004348</name>
</gene>
<dbReference type="Proteomes" id="UP001185092">
    <property type="component" value="Unassembled WGS sequence"/>
</dbReference>
<dbReference type="InterPro" id="IPR006034">
    <property type="entry name" value="Asparaginase/glutaminase-like"/>
</dbReference>
<dbReference type="Gene3D" id="3.40.50.1170">
    <property type="entry name" value="L-asparaginase, N-terminal domain"/>
    <property type="match status" value="1"/>
</dbReference>
<dbReference type="InterPro" id="IPR006033">
    <property type="entry name" value="AsnA_fam"/>
</dbReference>
<protein>
    <recommendedName>
        <fullName evidence="2">asparaginase</fullName>
        <ecNumber evidence="2">3.5.1.1</ecNumber>
    </recommendedName>
</protein>
<dbReference type="InterPro" id="IPR037152">
    <property type="entry name" value="L-asparaginase_N_sf"/>
</dbReference>
<reference evidence="9" key="1">
    <citation type="submission" date="2023-07" db="EMBL/GenBank/DDBJ databases">
        <title>Genomic Encyclopedia of Type Strains, Phase IV (KMG-IV): sequencing the most valuable type-strain genomes for metagenomic binning, comparative biology and taxonomic classification.</title>
        <authorList>
            <person name="Goeker M."/>
        </authorList>
    </citation>
    <scope>NUCLEOTIDE SEQUENCE</scope>
    <source>
        <strain evidence="9">DSM 26174</strain>
    </source>
</reference>